<evidence type="ECO:0000256" key="2">
    <source>
        <dbReference type="SAM" id="SignalP"/>
    </source>
</evidence>
<dbReference type="KEGG" id="ddn:DND132_1315"/>
<dbReference type="AlphaFoldDB" id="F0JD32"/>
<dbReference type="EMBL" id="CP003220">
    <property type="protein sequence ID" value="EGB14524.1"/>
    <property type="molecule type" value="Genomic_DNA"/>
</dbReference>
<feature type="signal peptide" evidence="2">
    <location>
        <begin position="1"/>
        <end position="24"/>
    </location>
</feature>
<sequence length="237" mass="27142" precursor="true">MRRLFLFLIGCFLTLTLLPLTASAEENHFRVGLVGEYANTHYGKGGTHRNAYGTDFGLLLGYENTISDDLWFKIDGKIVHGPRTTTTGISPWRNTDVRTTAKIGTSFHYGVDIKPFVGVGVNYTDRDIRDSNDEFFTDYILPVGVSFEKETDYGLIGSDIQYEYVVYRERHTTDANQTCTTQSFGGNGNLEIGLFFEPKGTSMGFRPYYRYEHENYKERAWWPTNTNIGGLEIYYRF</sequence>
<feature type="chain" id="PRO_5003254919" description="Outer membrane protein beta-barrel domain-containing protein" evidence="2">
    <location>
        <begin position="25"/>
        <end position="237"/>
    </location>
</feature>
<protein>
    <recommendedName>
        <fullName evidence="3">Outer membrane protein beta-barrel domain-containing protein</fullName>
    </recommendedName>
</protein>
<dbReference type="HOGENOM" id="CLU_1169169_0_0_7"/>
<evidence type="ECO:0000256" key="1">
    <source>
        <dbReference type="ARBA" id="ARBA00022729"/>
    </source>
</evidence>
<feature type="domain" description="Outer membrane protein beta-barrel" evidence="3">
    <location>
        <begin position="12"/>
        <end position="175"/>
    </location>
</feature>
<proteinExistence type="predicted"/>
<dbReference type="InterPro" id="IPR027385">
    <property type="entry name" value="Beta-barrel_OMP"/>
</dbReference>
<dbReference type="OrthoDB" id="9807574at2"/>
<name>F0JD32_9BACT</name>
<gene>
    <name evidence="4" type="ORF">DND132_1315</name>
</gene>
<evidence type="ECO:0000313" key="5">
    <source>
        <dbReference type="Proteomes" id="UP000007845"/>
    </source>
</evidence>
<evidence type="ECO:0000313" key="4">
    <source>
        <dbReference type="EMBL" id="EGB14524.1"/>
    </source>
</evidence>
<keyword evidence="1 2" id="KW-0732">Signal</keyword>
<organism evidence="4 5">
    <name type="scientific">Pseudodesulfovibrio mercurii</name>
    <dbReference type="NCBI Taxonomy" id="641491"/>
    <lineage>
        <taxon>Bacteria</taxon>
        <taxon>Pseudomonadati</taxon>
        <taxon>Thermodesulfobacteriota</taxon>
        <taxon>Desulfovibrionia</taxon>
        <taxon>Desulfovibrionales</taxon>
        <taxon>Desulfovibrionaceae</taxon>
    </lineage>
</organism>
<dbReference type="Proteomes" id="UP000007845">
    <property type="component" value="Chromosome"/>
</dbReference>
<reference evidence="4 5" key="1">
    <citation type="journal article" date="2011" name="J. Bacteriol.">
        <title>Genome sequence of the mercury-methylating strain Desulfovibrio desulfuricans ND132.</title>
        <authorList>
            <person name="Brown S.D."/>
            <person name="Gilmour C.C."/>
            <person name="Kucken A.M."/>
            <person name="Wall J.D."/>
            <person name="Elias D.A."/>
            <person name="Brandt C.C."/>
            <person name="Podar M."/>
            <person name="Chertkov O."/>
            <person name="Held B."/>
            <person name="Bruce D.C."/>
            <person name="Detter J.C."/>
            <person name="Tapia R."/>
            <person name="Han C.S."/>
            <person name="Goodwin L.A."/>
            <person name="Cheng J.F."/>
            <person name="Pitluck S."/>
            <person name="Woyke T."/>
            <person name="Mikhailova N."/>
            <person name="Ivanova N.N."/>
            <person name="Han J."/>
            <person name="Lucas S."/>
            <person name="Lapidus A.L."/>
            <person name="Land M.L."/>
            <person name="Hauser L.J."/>
            <person name="Palumbo A.V."/>
        </authorList>
    </citation>
    <scope>NUCLEOTIDE SEQUENCE [LARGE SCALE GENOMIC DNA]</scope>
    <source>
        <strain evidence="4 5">ND132</strain>
    </source>
</reference>
<keyword evidence="5" id="KW-1185">Reference proteome</keyword>
<dbReference type="Pfam" id="PF13505">
    <property type="entry name" value="OMP_b-brl"/>
    <property type="match status" value="1"/>
</dbReference>
<accession>F0JD32</accession>
<dbReference type="RefSeq" id="WP_014321952.1">
    <property type="nucleotide sequence ID" value="NC_016803.1"/>
</dbReference>
<evidence type="ECO:0000259" key="3">
    <source>
        <dbReference type="Pfam" id="PF13505"/>
    </source>
</evidence>